<dbReference type="EC" id="3.6.1.22" evidence="4"/>
<comment type="cofactor">
    <cofactor evidence="2">
        <name>Zn(2+)</name>
        <dbReference type="ChEBI" id="CHEBI:29105"/>
    </cofactor>
</comment>
<dbReference type="PROSITE" id="PS00893">
    <property type="entry name" value="NUDIX_BOX"/>
    <property type="match status" value="1"/>
</dbReference>
<keyword evidence="13" id="KW-1185">Reference proteome</keyword>
<dbReference type="GO" id="GO:0005829">
    <property type="term" value="C:cytosol"/>
    <property type="evidence" value="ECO:0007669"/>
    <property type="project" value="TreeGrafter"/>
</dbReference>
<evidence type="ECO:0000256" key="1">
    <source>
        <dbReference type="ARBA" id="ARBA00001946"/>
    </source>
</evidence>
<evidence type="ECO:0000256" key="9">
    <source>
        <dbReference type="ARBA" id="ARBA00023679"/>
    </source>
</evidence>
<dbReference type="GO" id="GO:0019677">
    <property type="term" value="P:NAD+ catabolic process"/>
    <property type="evidence" value="ECO:0007669"/>
    <property type="project" value="TreeGrafter"/>
</dbReference>
<evidence type="ECO:0000256" key="3">
    <source>
        <dbReference type="ARBA" id="ARBA00009595"/>
    </source>
</evidence>
<evidence type="ECO:0000256" key="6">
    <source>
        <dbReference type="ARBA" id="ARBA00022801"/>
    </source>
</evidence>
<dbReference type="Gene3D" id="3.90.79.20">
    <property type="match status" value="1"/>
</dbReference>
<evidence type="ECO:0000256" key="2">
    <source>
        <dbReference type="ARBA" id="ARBA00001947"/>
    </source>
</evidence>
<evidence type="ECO:0000256" key="8">
    <source>
        <dbReference type="ARBA" id="ARBA00023027"/>
    </source>
</evidence>
<evidence type="ECO:0000256" key="4">
    <source>
        <dbReference type="ARBA" id="ARBA00012381"/>
    </source>
</evidence>
<dbReference type="GO" id="GO:0006742">
    <property type="term" value="P:NADP+ catabolic process"/>
    <property type="evidence" value="ECO:0007669"/>
    <property type="project" value="TreeGrafter"/>
</dbReference>
<feature type="region of interest" description="Disordered" evidence="10">
    <location>
        <begin position="52"/>
        <end position="83"/>
    </location>
</feature>
<gene>
    <name evidence="12" type="ORF">BCF74_103191</name>
</gene>
<dbReference type="Pfam" id="PF09296">
    <property type="entry name" value="NUDIX-like"/>
    <property type="match status" value="1"/>
</dbReference>
<dbReference type="InterPro" id="IPR015376">
    <property type="entry name" value="Znr_NADH_PPase"/>
</dbReference>
<dbReference type="GO" id="GO:0046872">
    <property type="term" value="F:metal ion binding"/>
    <property type="evidence" value="ECO:0007669"/>
    <property type="project" value="UniProtKB-KW"/>
</dbReference>
<comment type="similarity">
    <text evidence="3">Belongs to the Nudix hydrolase family. NudC subfamily.</text>
</comment>
<dbReference type="RefSeq" id="WP_106296547.1">
    <property type="nucleotide sequence ID" value="NZ_PVTI01000003.1"/>
</dbReference>
<name>A0A2T0UYI8_9MICO</name>
<dbReference type="Pfam" id="PF00293">
    <property type="entry name" value="NUDIX"/>
    <property type="match status" value="1"/>
</dbReference>
<dbReference type="PROSITE" id="PS51462">
    <property type="entry name" value="NUDIX"/>
    <property type="match status" value="1"/>
</dbReference>
<sequence length="338" mass="36435">MARAAASLPSLALSRGGLDRHSELRTEPGLLDVLLDDVATRVLELVDGRAEVEEVGGSDGSTGRDRGVSGTASGLSEPAEPAELRLRYRSPEPVDRDRLVVYLGHDAEVGGTAYLLSVADETTARPDDPRRRGLRGIGARLGDLDAGILTTATGLANWHRRHRFCSQCGAPTEPAHSGWIRVCPVDESEHYPRTDPAVIMSVVDADDRLLLARGVGFAPQGMSVLAGFVEPGESLAAAVAREVHEEVGIVVEDVTYLGDQPWPFPSSLMVGFTARATSTALTLQESEIEDARWFTRDELAAAVADGSLRISSRISIARRLIEHWFGEEIDAPETSLRR</sequence>
<dbReference type="InterPro" id="IPR020084">
    <property type="entry name" value="NUDIX_hydrolase_CS"/>
</dbReference>
<dbReference type="NCBIfam" id="NF001299">
    <property type="entry name" value="PRK00241.1"/>
    <property type="match status" value="1"/>
</dbReference>
<keyword evidence="6" id="KW-0378">Hydrolase</keyword>
<accession>A0A2T0UYI8</accession>
<dbReference type="SUPFAM" id="SSF55811">
    <property type="entry name" value="Nudix"/>
    <property type="match status" value="1"/>
</dbReference>
<dbReference type="CDD" id="cd03429">
    <property type="entry name" value="NUDIX_NADH_pyrophosphatase_Nudt13"/>
    <property type="match status" value="1"/>
</dbReference>
<feature type="domain" description="Nudix hydrolase" evidence="11">
    <location>
        <begin position="192"/>
        <end position="316"/>
    </location>
</feature>
<keyword evidence="8" id="KW-0520">NAD</keyword>
<evidence type="ECO:0000313" key="12">
    <source>
        <dbReference type="EMBL" id="PRY62982.1"/>
    </source>
</evidence>
<dbReference type="Gene3D" id="3.90.79.10">
    <property type="entry name" value="Nucleoside Triphosphate Pyrophosphohydrolase"/>
    <property type="match status" value="1"/>
</dbReference>
<dbReference type="GO" id="GO:0035529">
    <property type="term" value="F:NADH pyrophosphatase activity"/>
    <property type="evidence" value="ECO:0007669"/>
    <property type="project" value="TreeGrafter"/>
</dbReference>
<comment type="cofactor">
    <cofactor evidence="1">
        <name>Mg(2+)</name>
        <dbReference type="ChEBI" id="CHEBI:18420"/>
    </cofactor>
</comment>
<dbReference type="InterPro" id="IPR015797">
    <property type="entry name" value="NUDIX_hydrolase-like_dom_sf"/>
</dbReference>
<organism evidence="12 13">
    <name type="scientific">Knoellia remsis</name>
    <dbReference type="NCBI Taxonomy" id="407159"/>
    <lineage>
        <taxon>Bacteria</taxon>
        <taxon>Bacillati</taxon>
        <taxon>Actinomycetota</taxon>
        <taxon>Actinomycetes</taxon>
        <taxon>Micrococcales</taxon>
        <taxon>Intrasporangiaceae</taxon>
        <taxon>Knoellia</taxon>
    </lineage>
</organism>
<dbReference type="InterPro" id="IPR000086">
    <property type="entry name" value="NUDIX_hydrolase_dom"/>
</dbReference>
<dbReference type="PANTHER" id="PTHR42904:SF6">
    <property type="entry name" value="NAD-CAPPED RNA HYDROLASE NUDT12"/>
    <property type="match status" value="1"/>
</dbReference>
<dbReference type="AlphaFoldDB" id="A0A2T0UYI8"/>
<reference evidence="12 13" key="1">
    <citation type="submission" date="2018-03" db="EMBL/GenBank/DDBJ databases">
        <title>Genomic Encyclopedia of Archaeal and Bacterial Type Strains, Phase II (KMG-II): from individual species to whole genera.</title>
        <authorList>
            <person name="Goeker M."/>
        </authorList>
    </citation>
    <scope>NUCLEOTIDE SEQUENCE [LARGE SCALE GENOMIC DNA]</scope>
    <source>
        <strain evidence="12 13">ATCC BAA-1496</strain>
    </source>
</reference>
<dbReference type="PANTHER" id="PTHR42904">
    <property type="entry name" value="NUDIX HYDROLASE, NUDC SUBFAMILY"/>
    <property type="match status" value="1"/>
</dbReference>
<dbReference type="OrthoDB" id="9791656at2"/>
<evidence type="ECO:0000313" key="13">
    <source>
        <dbReference type="Proteomes" id="UP000237822"/>
    </source>
</evidence>
<keyword evidence="7" id="KW-0460">Magnesium</keyword>
<dbReference type="InterPro" id="IPR050241">
    <property type="entry name" value="NAD-cap_RNA_hydrolase_NudC"/>
</dbReference>
<dbReference type="InterPro" id="IPR049734">
    <property type="entry name" value="NudC-like_C"/>
</dbReference>
<protein>
    <recommendedName>
        <fullName evidence="4">NAD(+) diphosphatase</fullName>
        <ecNumber evidence="4">3.6.1.22</ecNumber>
    </recommendedName>
</protein>
<dbReference type="EMBL" id="PVTI01000003">
    <property type="protein sequence ID" value="PRY62982.1"/>
    <property type="molecule type" value="Genomic_DNA"/>
</dbReference>
<dbReference type="Proteomes" id="UP000237822">
    <property type="component" value="Unassembled WGS sequence"/>
</dbReference>
<dbReference type="Pfam" id="PF09297">
    <property type="entry name" value="Zn_ribbon_NUD"/>
    <property type="match status" value="1"/>
</dbReference>
<comment type="catalytic activity">
    <reaction evidence="9">
        <text>a 5'-end NAD(+)-phospho-ribonucleoside in mRNA + H2O = a 5'-end phospho-adenosine-phospho-ribonucleoside in mRNA + beta-nicotinamide D-ribonucleotide + 2 H(+)</text>
        <dbReference type="Rhea" id="RHEA:60876"/>
        <dbReference type="Rhea" id="RHEA-COMP:15698"/>
        <dbReference type="Rhea" id="RHEA-COMP:15719"/>
        <dbReference type="ChEBI" id="CHEBI:14649"/>
        <dbReference type="ChEBI" id="CHEBI:15377"/>
        <dbReference type="ChEBI" id="CHEBI:15378"/>
        <dbReference type="ChEBI" id="CHEBI:144029"/>
        <dbReference type="ChEBI" id="CHEBI:144051"/>
    </reaction>
    <physiologicalReaction direction="left-to-right" evidence="9">
        <dbReference type="Rhea" id="RHEA:60877"/>
    </physiologicalReaction>
</comment>
<evidence type="ECO:0000259" key="11">
    <source>
        <dbReference type="PROSITE" id="PS51462"/>
    </source>
</evidence>
<evidence type="ECO:0000256" key="10">
    <source>
        <dbReference type="SAM" id="MobiDB-lite"/>
    </source>
</evidence>
<proteinExistence type="inferred from homology"/>
<evidence type="ECO:0000256" key="5">
    <source>
        <dbReference type="ARBA" id="ARBA00022723"/>
    </source>
</evidence>
<dbReference type="InterPro" id="IPR015375">
    <property type="entry name" value="NADH_PPase-like_N"/>
</dbReference>
<comment type="caution">
    <text evidence="12">The sequence shown here is derived from an EMBL/GenBank/DDBJ whole genome shotgun (WGS) entry which is preliminary data.</text>
</comment>
<evidence type="ECO:0000256" key="7">
    <source>
        <dbReference type="ARBA" id="ARBA00022842"/>
    </source>
</evidence>
<keyword evidence="5" id="KW-0479">Metal-binding</keyword>